<gene>
    <name evidence="1" type="ORF">C1H46_043759</name>
</gene>
<comment type="caution">
    <text evidence="1">The sequence shown here is derived from an EMBL/GenBank/DDBJ whole genome shotgun (WGS) entry which is preliminary data.</text>
</comment>
<keyword evidence="2" id="KW-1185">Reference proteome</keyword>
<protein>
    <submittedName>
        <fullName evidence="1">Uncharacterized protein</fullName>
    </submittedName>
</protein>
<proteinExistence type="predicted"/>
<reference evidence="1 2" key="1">
    <citation type="journal article" date="2019" name="G3 (Bethesda)">
        <title>Sequencing of a Wild Apple (Malus baccata) Genome Unravels the Differences Between Cultivated and Wild Apple Species Regarding Disease Resistance and Cold Tolerance.</title>
        <authorList>
            <person name="Chen X."/>
        </authorList>
    </citation>
    <scope>NUCLEOTIDE SEQUENCE [LARGE SCALE GENOMIC DNA]</scope>
    <source>
        <strain evidence="2">cv. Shandingzi</strain>
        <tissue evidence="1">Leaves</tissue>
    </source>
</reference>
<dbReference type="EMBL" id="VIEB01001707">
    <property type="protein sequence ID" value="TQD70705.1"/>
    <property type="molecule type" value="Genomic_DNA"/>
</dbReference>
<evidence type="ECO:0000313" key="2">
    <source>
        <dbReference type="Proteomes" id="UP000315295"/>
    </source>
</evidence>
<dbReference type="AlphaFoldDB" id="A0A540K907"/>
<evidence type="ECO:0000313" key="1">
    <source>
        <dbReference type="EMBL" id="TQD70705.1"/>
    </source>
</evidence>
<dbReference type="Proteomes" id="UP000315295">
    <property type="component" value="Unassembled WGS sequence"/>
</dbReference>
<accession>A0A540K907</accession>
<organism evidence="1 2">
    <name type="scientific">Malus baccata</name>
    <name type="common">Siberian crab apple</name>
    <name type="synonym">Pyrus baccata</name>
    <dbReference type="NCBI Taxonomy" id="106549"/>
    <lineage>
        <taxon>Eukaryota</taxon>
        <taxon>Viridiplantae</taxon>
        <taxon>Streptophyta</taxon>
        <taxon>Embryophyta</taxon>
        <taxon>Tracheophyta</taxon>
        <taxon>Spermatophyta</taxon>
        <taxon>Magnoliopsida</taxon>
        <taxon>eudicotyledons</taxon>
        <taxon>Gunneridae</taxon>
        <taxon>Pentapetalae</taxon>
        <taxon>rosids</taxon>
        <taxon>fabids</taxon>
        <taxon>Rosales</taxon>
        <taxon>Rosaceae</taxon>
        <taxon>Amygdaloideae</taxon>
        <taxon>Maleae</taxon>
        <taxon>Malus</taxon>
    </lineage>
</organism>
<name>A0A540K907_MALBA</name>
<sequence>MMAGSSALYGGDGVMVAATAVVLSKMRESSRGFGTCVIWDVVVEDGWMGGVIVGRDSGEAG</sequence>